<feature type="domain" description="Winged helix-turn-helix" evidence="2">
    <location>
        <begin position="157"/>
        <end position="232"/>
    </location>
</feature>
<dbReference type="PANTHER" id="PTHR47691:SF3">
    <property type="entry name" value="HTH-TYPE TRANSCRIPTIONAL REGULATOR RV0890C-RELATED"/>
    <property type="match status" value="1"/>
</dbReference>
<dbReference type="Gene3D" id="1.25.40.10">
    <property type="entry name" value="Tetratricopeptide repeat domain"/>
    <property type="match status" value="1"/>
</dbReference>
<feature type="region of interest" description="Disordered" evidence="1">
    <location>
        <begin position="1"/>
        <end position="55"/>
    </location>
</feature>
<feature type="non-terminal residue" evidence="3">
    <location>
        <position position="1"/>
    </location>
</feature>
<feature type="compositionally biased region" description="Low complexity" evidence="1">
    <location>
        <begin position="34"/>
        <end position="44"/>
    </location>
</feature>
<dbReference type="InterPro" id="IPR011990">
    <property type="entry name" value="TPR-like_helical_dom_sf"/>
</dbReference>
<evidence type="ECO:0000313" key="3">
    <source>
        <dbReference type="EMBL" id="MBS2551241.1"/>
    </source>
</evidence>
<dbReference type="SUPFAM" id="SSF48452">
    <property type="entry name" value="TPR-like"/>
    <property type="match status" value="1"/>
</dbReference>
<accession>A0ABS5KYU8</accession>
<dbReference type="PANTHER" id="PTHR47691">
    <property type="entry name" value="REGULATOR-RELATED"/>
    <property type="match status" value="1"/>
</dbReference>
<comment type="caution">
    <text evidence="3">The sequence shown here is derived from an EMBL/GenBank/DDBJ whole genome shotgun (WGS) entry which is preliminary data.</text>
</comment>
<keyword evidence="4" id="KW-1185">Reference proteome</keyword>
<evidence type="ECO:0000256" key="1">
    <source>
        <dbReference type="SAM" id="MobiDB-lite"/>
    </source>
</evidence>
<evidence type="ECO:0000259" key="2">
    <source>
        <dbReference type="Pfam" id="PF25872"/>
    </source>
</evidence>
<organism evidence="3 4">
    <name type="scientific">Catenulispora pinistramenti</name>
    <dbReference type="NCBI Taxonomy" id="2705254"/>
    <lineage>
        <taxon>Bacteria</taxon>
        <taxon>Bacillati</taxon>
        <taxon>Actinomycetota</taxon>
        <taxon>Actinomycetes</taxon>
        <taxon>Catenulisporales</taxon>
        <taxon>Catenulisporaceae</taxon>
        <taxon>Catenulispora</taxon>
    </lineage>
</organism>
<reference evidence="3 4" key="1">
    <citation type="submission" date="2020-02" db="EMBL/GenBank/DDBJ databases">
        <title>Acidophilic actinobacteria isolated from forest soil.</title>
        <authorList>
            <person name="Golinska P."/>
        </authorList>
    </citation>
    <scope>NUCLEOTIDE SEQUENCE [LARGE SCALE GENOMIC DNA]</scope>
    <source>
        <strain evidence="3 4">NL8</strain>
    </source>
</reference>
<evidence type="ECO:0000313" key="4">
    <source>
        <dbReference type="Proteomes" id="UP000730482"/>
    </source>
</evidence>
<proteinExistence type="predicted"/>
<dbReference type="EMBL" id="JAAFYZ010000132">
    <property type="protein sequence ID" value="MBS2551241.1"/>
    <property type="molecule type" value="Genomic_DNA"/>
</dbReference>
<dbReference type="Proteomes" id="UP000730482">
    <property type="component" value="Unassembled WGS sequence"/>
</dbReference>
<gene>
    <name evidence="3" type="ORF">KGQ19_30665</name>
</gene>
<dbReference type="InterPro" id="IPR058852">
    <property type="entry name" value="HTH_77"/>
</dbReference>
<sequence>PVAHPVPRTDPRISSHTDPTPSVAPHPGPHAGLSTGSRSGSRSTPHPNPLTDPNSLTVADTLLTYPAVRLFADRAAAVVPDFTVDADTLPDVVRVCRSLDGLPLAIELAAARLRTLPLHQIAGRLGDRFRLLTGGSRTAMPRHQTLRAVVEWSWELLSDDERDLAERLAVFPGGVTAEAAAAVTPGLDPDTAFDLLSALIDKSLLQAVPTEPGQDPRFRMLETLREYGADRLSGAGRLADVRRAHAAFFLRLTETAEPHLRRATQMEWIMRLNAERDNILAALRFAAADQDADTAIRIAAAMSWYWTLGDQTQEGRAWMQSALAVPGPSSKEARTIVAIFERVTAVFEDYLWDEIPRLTQDVSDSIAELGSFEHPLLALVSVIVPMLNDDRERLQAMVDKHGDHPDPWVGAMVYLMRGMSAENAGVRAPVRADLERARKTFEEIGERWGLSAALNGLAQLAITDGDDQTALGLQRRSLELIREINAFTSASQIQIGQAQLLARLGQNDDARELLEEVLADAQRSGSAMSCFVALLGLAELHRHIGEREQAWDYLRMAEVEFIEDWKGPPQLLAFREATAAMLHLDDGEAEPARAALCRAYSYGLITRDMPIQARMTVGTARYAEATGQTEVAIRLLGAAEEMLGAADQSDTERLALEARLHDRPDYESCYAVGKNAARDENRALVARVLGLPDDVLTDPEVMRQTLRP</sequence>
<protein>
    <submittedName>
        <fullName evidence="3">AfsR/SARP family transcriptional regulator</fullName>
    </submittedName>
</protein>
<name>A0ABS5KYU8_9ACTN</name>
<dbReference type="Pfam" id="PF25872">
    <property type="entry name" value="HTH_77"/>
    <property type="match status" value="1"/>
</dbReference>